<reference evidence="3 4" key="1">
    <citation type="submission" date="2015-08" db="EMBL/GenBank/DDBJ databases">
        <authorList>
            <person name="Babu N.S."/>
            <person name="Beckwith C.J."/>
            <person name="Beseler K.G."/>
            <person name="Brison A."/>
            <person name="Carone J.V."/>
            <person name="Caskin T.P."/>
            <person name="Diamond M."/>
            <person name="Durham M.E."/>
            <person name="Foxe J.M."/>
            <person name="Go M."/>
            <person name="Henderson B.A."/>
            <person name="Jones I.B."/>
            <person name="McGettigan J.A."/>
            <person name="Micheletti S.J."/>
            <person name="Nasrallah M.E."/>
            <person name="Ortiz D."/>
            <person name="Piller C.R."/>
            <person name="Privatt S.R."/>
            <person name="Schneider S.L."/>
            <person name="Sharp S."/>
            <person name="Smith T.C."/>
            <person name="Stanton J.D."/>
            <person name="Ullery H.E."/>
            <person name="Wilson R.J."/>
            <person name="Serrano M.G."/>
            <person name="Buck G."/>
            <person name="Lee V."/>
            <person name="Wang Y."/>
            <person name="Carvalho R."/>
            <person name="Voegtly L."/>
            <person name="Shi R."/>
            <person name="Duckworth R."/>
            <person name="Johnson A."/>
            <person name="Loviza R."/>
            <person name="Walstead R."/>
            <person name="Shah Z."/>
            <person name="Kiflezghi M."/>
            <person name="Wade K."/>
            <person name="Ball S.L."/>
            <person name="Bradley K.W."/>
            <person name="Asai D.J."/>
            <person name="Bowman C.A."/>
            <person name="Russell D.A."/>
            <person name="Pope W.H."/>
            <person name="Jacobs-Sera D."/>
            <person name="Hendrix R.W."/>
            <person name="Hatfull G.F."/>
        </authorList>
    </citation>
    <scope>NUCLEOTIDE SEQUENCE [LARGE SCALE GENOMIC DNA]</scope>
    <source>
        <strain evidence="3 4">DSM 27648</strain>
    </source>
</reference>
<comment type="function">
    <text evidence="2">Catalyzes the interconversion of methylthioribose-1-phosphate (MTR-1-P) into methylthioribulose-1-phosphate (MTRu-1-P).</text>
</comment>
<dbReference type="PATRIC" id="fig|1391654.3.peg.7981"/>
<dbReference type="FunFam" id="3.40.50.10470:FF:000006">
    <property type="entry name" value="Methylthioribose-1-phosphate isomerase"/>
    <property type="match status" value="1"/>
</dbReference>
<gene>
    <name evidence="2" type="primary">mtnA</name>
    <name evidence="3" type="ORF">AKJ09_07876</name>
</gene>
<comment type="similarity">
    <text evidence="2">Belongs to the EIF-2B alpha/beta/delta subunits family. MtnA subfamily.</text>
</comment>
<comment type="pathway">
    <text evidence="2">Amino-acid biosynthesis; L-methionine biosynthesis via salvage pathway; L-methionine from S-methyl-5-thio-alpha-D-ribose 1-phosphate: step 1/6.</text>
</comment>
<dbReference type="GO" id="GO:0046523">
    <property type="term" value="F:S-methyl-5-thioribose-1-phosphate isomerase activity"/>
    <property type="evidence" value="ECO:0007669"/>
    <property type="project" value="UniProtKB-UniRule"/>
</dbReference>
<protein>
    <recommendedName>
        <fullName evidence="2">Methylthioribose-1-phosphate isomerase</fullName>
        <shortName evidence="2">M1Pi</shortName>
        <shortName evidence="2">MTR-1-P isomerase</shortName>
        <ecNumber evidence="2">5.3.1.23</ecNumber>
    </recommendedName>
    <alternativeName>
        <fullName evidence="2">S-methyl-5-thioribose-1-phosphate isomerase</fullName>
    </alternativeName>
</protein>
<dbReference type="Gene3D" id="1.20.120.420">
    <property type="entry name" value="translation initiation factor eif-2b, domain 1"/>
    <property type="match status" value="1"/>
</dbReference>
<accession>A0A0K1Q667</accession>
<dbReference type="InterPro" id="IPR027363">
    <property type="entry name" value="M1Pi_N"/>
</dbReference>
<keyword evidence="4" id="KW-1185">Reference proteome</keyword>
<sequence length="376" mass="39650">MSGANRFVPTLRTGQAHPHPAPIGGDAYSAVELMPGYRLVILDQRKLPLQERYEFVSRVDEVADAIRNMLVRGAPAIGITAAYGLVVAAYAARGDAPSFLEAMSAADALLRASRPTAVNLAWALDQMKPVVANAANLPFVQRTEALAQAASGLHRAEVAACRMLGAHGLTLVPDGATILTHCNAGALATGGYGTALGIVRAAHEARKNIRVIACETRPYLQGARLTAWELHKDRIPVEVISDSMVAHFMAKKAIDLVVVGADRIARNGDVANKIGTYGIACIAAAHGVPLYVAAPWSTVDLKCSSGEDIPIEERPERELSHLPLADGNQLQLVPDGVGARNPSFDVTPARLVAAIVTERGLARPAGEASLANLRNG</sequence>
<dbReference type="InterPro" id="IPR000649">
    <property type="entry name" value="IF-2B-related"/>
</dbReference>
<dbReference type="AlphaFoldDB" id="A0A0K1Q667"/>
<dbReference type="InterPro" id="IPR011559">
    <property type="entry name" value="Initiation_fac_2B_a/b/d"/>
</dbReference>
<dbReference type="Gene3D" id="3.40.50.10470">
    <property type="entry name" value="Translation initiation factor eif-2b, domain 2"/>
    <property type="match status" value="1"/>
</dbReference>
<evidence type="ECO:0000256" key="1">
    <source>
        <dbReference type="ARBA" id="ARBA00023235"/>
    </source>
</evidence>
<feature type="binding site" evidence="2">
    <location>
        <position position="114"/>
    </location>
    <ligand>
        <name>substrate</name>
    </ligand>
</feature>
<feature type="active site" description="Proton donor" evidence="2">
    <location>
        <position position="262"/>
    </location>
</feature>
<dbReference type="EC" id="5.3.1.23" evidence="2"/>
<dbReference type="Proteomes" id="UP000064967">
    <property type="component" value="Chromosome"/>
</dbReference>
<comment type="catalytic activity">
    <reaction evidence="2">
        <text>5-(methylsulfanyl)-alpha-D-ribose 1-phosphate = 5-(methylsulfanyl)-D-ribulose 1-phosphate</text>
        <dbReference type="Rhea" id="RHEA:19989"/>
        <dbReference type="ChEBI" id="CHEBI:58533"/>
        <dbReference type="ChEBI" id="CHEBI:58548"/>
        <dbReference type="EC" id="5.3.1.23"/>
    </reaction>
</comment>
<dbReference type="GO" id="GO:0019509">
    <property type="term" value="P:L-methionine salvage from methylthioadenosine"/>
    <property type="evidence" value="ECO:0007669"/>
    <property type="project" value="UniProtKB-UniRule"/>
</dbReference>
<dbReference type="Pfam" id="PF01008">
    <property type="entry name" value="IF-2B"/>
    <property type="match status" value="1"/>
</dbReference>
<dbReference type="InterPro" id="IPR042529">
    <property type="entry name" value="IF_2B-like_C"/>
</dbReference>
<proteinExistence type="inferred from homology"/>
<dbReference type="NCBIfam" id="TIGR00512">
    <property type="entry name" value="salvage_mtnA"/>
    <property type="match status" value="1"/>
</dbReference>
<dbReference type="HAMAP" id="MF_01678">
    <property type="entry name" value="Salvage_MtnA"/>
    <property type="match status" value="1"/>
</dbReference>
<dbReference type="NCBIfam" id="TIGR00524">
    <property type="entry name" value="eIF-2B_rel"/>
    <property type="match status" value="1"/>
</dbReference>
<dbReference type="InterPro" id="IPR037171">
    <property type="entry name" value="NagB/RpiA_transferase-like"/>
</dbReference>
<dbReference type="PANTHER" id="PTHR43475">
    <property type="entry name" value="METHYLTHIORIBOSE-1-PHOSPHATE ISOMERASE"/>
    <property type="match status" value="1"/>
</dbReference>
<keyword evidence="2" id="KW-0028">Amino-acid biosynthesis</keyword>
<keyword evidence="1 2" id="KW-0413">Isomerase</keyword>
<dbReference type="NCBIfam" id="NF004326">
    <property type="entry name" value="PRK05720.1"/>
    <property type="match status" value="1"/>
</dbReference>
<feature type="binding site" evidence="2">
    <location>
        <begin position="272"/>
        <end position="273"/>
    </location>
    <ligand>
        <name>substrate</name>
    </ligand>
</feature>
<dbReference type="UniPathway" id="UPA00904">
    <property type="reaction ID" value="UER00874"/>
</dbReference>
<dbReference type="KEGG" id="llu:AKJ09_07876"/>
<keyword evidence="2" id="KW-0486">Methionine biosynthesis</keyword>
<dbReference type="FunFam" id="1.20.120.420:FF:000003">
    <property type="entry name" value="Methylthioribose-1-phosphate isomerase"/>
    <property type="match status" value="1"/>
</dbReference>
<dbReference type="SUPFAM" id="SSF100950">
    <property type="entry name" value="NagB/RpiA/CoA transferase-like"/>
    <property type="match status" value="1"/>
</dbReference>
<name>A0A0K1Q667_9BACT</name>
<feature type="site" description="Transition state stabilizer" evidence="2">
    <location>
        <position position="182"/>
    </location>
</feature>
<organism evidence="3 4">
    <name type="scientific">Labilithrix luteola</name>
    <dbReference type="NCBI Taxonomy" id="1391654"/>
    <lineage>
        <taxon>Bacteria</taxon>
        <taxon>Pseudomonadati</taxon>
        <taxon>Myxococcota</taxon>
        <taxon>Polyangia</taxon>
        <taxon>Polyangiales</taxon>
        <taxon>Labilitrichaceae</taxon>
        <taxon>Labilithrix</taxon>
    </lineage>
</organism>
<dbReference type="InterPro" id="IPR005251">
    <property type="entry name" value="IF-M1Pi"/>
</dbReference>
<evidence type="ECO:0000256" key="2">
    <source>
        <dbReference type="HAMAP-Rule" id="MF_01678"/>
    </source>
</evidence>
<dbReference type="EMBL" id="CP012333">
    <property type="protein sequence ID" value="AKV01213.1"/>
    <property type="molecule type" value="Genomic_DNA"/>
</dbReference>
<feature type="binding site" evidence="2">
    <location>
        <position position="221"/>
    </location>
    <ligand>
        <name>substrate</name>
    </ligand>
</feature>
<dbReference type="STRING" id="1391654.AKJ09_07876"/>
<feature type="binding site" evidence="2">
    <location>
        <begin position="72"/>
        <end position="74"/>
    </location>
    <ligand>
        <name>substrate</name>
    </ligand>
</feature>
<dbReference type="PANTHER" id="PTHR43475:SF1">
    <property type="entry name" value="METHYLTHIORIBOSE-1-PHOSPHATE ISOMERASE"/>
    <property type="match status" value="1"/>
</dbReference>
<evidence type="ECO:0000313" key="4">
    <source>
        <dbReference type="Proteomes" id="UP000064967"/>
    </source>
</evidence>
<evidence type="ECO:0000313" key="3">
    <source>
        <dbReference type="EMBL" id="AKV01213.1"/>
    </source>
</evidence>